<sequence>MPALLIARLHQDRAYLRLIGERNRVLTEEERVPLQAFFTVLVEELHQLYPAHVPEGRRYLFLQHLAMLDTEVQTFVTTPNYLQAALNRHQLVQVALAALNFTLALYPSLT</sequence>
<dbReference type="AlphaFoldDB" id="A0A939JFP4"/>
<dbReference type="EMBL" id="JAFLQZ010000021">
    <property type="protein sequence ID" value="MBO0360642.1"/>
    <property type="molecule type" value="Genomic_DNA"/>
</dbReference>
<accession>A0A939JFP4</accession>
<evidence type="ECO:0000313" key="1">
    <source>
        <dbReference type="EMBL" id="MBO0360642.1"/>
    </source>
</evidence>
<evidence type="ECO:0000313" key="2">
    <source>
        <dbReference type="Proteomes" id="UP000664144"/>
    </source>
</evidence>
<gene>
    <name evidence="1" type="ORF">J0X19_21965</name>
</gene>
<protein>
    <submittedName>
        <fullName evidence="1">Uncharacterized protein</fullName>
    </submittedName>
</protein>
<dbReference type="Proteomes" id="UP000664144">
    <property type="component" value="Unassembled WGS sequence"/>
</dbReference>
<name>A0A939JFP4_9BACT</name>
<proteinExistence type="predicted"/>
<keyword evidence="2" id="KW-1185">Reference proteome</keyword>
<reference evidence="1" key="1">
    <citation type="submission" date="2021-03" db="EMBL/GenBank/DDBJ databases">
        <authorList>
            <person name="Kim M.K."/>
        </authorList>
    </citation>
    <scope>NUCLEOTIDE SEQUENCE</scope>
    <source>
        <strain evidence="1">BT186</strain>
    </source>
</reference>
<comment type="caution">
    <text evidence="1">The sequence shown here is derived from an EMBL/GenBank/DDBJ whole genome shotgun (WGS) entry which is preliminary data.</text>
</comment>
<organism evidence="1 2">
    <name type="scientific">Hymenobacter telluris</name>
    <dbReference type="NCBI Taxonomy" id="2816474"/>
    <lineage>
        <taxon>Bacteria</taxon>
        <taxon>Pseudomonadati</taxon>
        <taxon>Bacteroidota</taxon>
        <taxon>Cytophagia</taxon>
        <taxon>Cytophagales</taxon>
        <taxon>Hymenobacteraceae</taxon>
        <taxon>Hymenobacter</taxon>
    </lineage>
</organism>
<dbReference type="RefSeq" id="WP_206986557.1">
    <property type="nucleotide sequence ID" value="NZ_JAFLQZ010000021.1"/>
</dbReference>